<dbReference type="Pfam" id="PF02653">
    <property type="entry name" value="BPD_transp_2"/>
    <property type="match status" value="1"/>
</dbReference>
<dbReference type="Proteomes" id="UP001429745">
    <property type="component" value="Unassembled WGS sequence"/>
</dbReference>
<evidence type="ECO:0000256" key="4">
    <source>
        <dbReference type="ARBA" id="ARBA00022989"/>
    </source>
</evidence>
<sequence>MSHTKATESVLTSVWRHRLADAGPLIALIVLIAVFAVVSPIFLSQGNVSILLTQLSIPIVVATGMTFVILLGSIDLSVSGVMATSSLVFVLLAQNDRNDISLGLGALLIATLVGGAFGVLNGLLNVRLGIPSFMATLGTGAIGIGVATVLFGGRAPRLLDESFRALGTGSWGPIPLLFLMSIAVIAIAWAVQRYTKVGRYGYVIGGDEPIAKLSGIAVGPYKIAAFVLAGLASGLAGALSAMQLGVGSPQIGADALFAAITAVVLGGTLLVGGRGGVLRSLVGVGILVVLANGLILVGFDSSVQIAVQGAVIIVAVAATGWRLRRRIRVIK</sequence>
<dbReference type="PANTHER" id="PTHR32196">
    <property type="entry name" value="ABC TRANSPORTER PERMEASE PROTEIN YPHD-RELATED-RELATED"/>
    <property type="match status" value="1"/>
</dbReference>
<gene>
    <name evidence="7" type="ORF">HF576_12995</name>
</gene>
<evidence type="ECO:0000256" key="5">
    <source>
        <dbReference type="ARBA" id="ARBA00023136"/>
    </source>
</evidence>
<dbReference type="PANTHER" id="PTHR32196:SF72">
    <property type="entry name" value="RIBOSE IMPORT PERMEASE PROTEIN RBSC"/>
    <property type="match status" value="1"/>
</dbReference>
<feature type="transmembrane region" description="Helical" evidence="6">
    <location>
        <begin position="132"/>
        <end position="151"/>
    </location>
</feature>
<proteinExistence type="predicted"/>
<reference evidence="7 8" key="1">
    <citation type="submission" date="2020-04" db="EMBL/GenBank/DDBJ databases">
        <title>CFH 90308 Microbacterium sp.</title>
        <authorList>
            <person name="Nie G."/>
            <person name="Ming H."/>
            <person name="Xia T."/>
        </authorList>
    </citation>
    <scope>NUCLEOTIDE SEQUENCE [LARGE SCALE GENOMIC DNA]</scope>
    <source>
        <strain evidence="7 8">CFH 90308</strain>
    </source>
</reference>
<evidence type="ECO:0000256" key="1">
    <source>
        <dbReference type="ARBA" id="ARBA00004651"/>
    </source>
</evidence>
<feature type="transmembrane region" description="Helical" evidence="6">
    <location>
        <begin position="305"/>
        <end position="323"/>
    </location>
</feature>
<feature type="transmembrane region" description="Helical" evidence="6">
    <location>
        <begin position="49"/>
        <end position="71"/>
    </location>
</feature>
<dbReference type="RefSeq" id="WP_168913238.1">
    <property type="nucleotide sequence ID" value="NZ_JABACI010000004.1"/>
</dbReference>
<evidence type="ECO:0000256" key="6">
    <source>
        <dbReference type="SAM" id="Phobius"/>
    </source>
</evidence>
<dbReference type="EMBL" id="JABACI010000004">
    <property type="protein sequence ID" value="NLP84768.1"/>
    <property type="molecule type" value="Genomic_DNA"/>
</dbReference>
<feature type="transmembrane region" description="Helical" evidence="6">
    <location>
        <begin position="251"/>
        <end position="271"/>
    </location>
</feature>
<accession>A0ABX1KEP1</accession>
<dbReference type="InterPro" id="IPR001851">
    <property type="entry name" value="ABC_transp_permease"/>
</dbReference>
<organism evidence="7 8">
    <name type="scientific">Microbacterium salsuginis</name>
    <dbReference type="NCBI Taxonomy" id="2722803"/>
    <lineage>
        <taxon>Bacteria</taxon>
        <taxon>Bacillati</taxon>
        <taxon>Actinomycetota</taxon>
        <taxon>Actinomycetes</taxon>
        <taxon>Micrococcales</taxon>
        <taxon>Microbacteriaceae</taxon>
        <taxon>Microbacterium</taxon>
    </lineage>
</organism>
<protein>
    <submittedName>
        <fullName evidence="7">ABC transporter permease</fullName>
    </submittedName>
</protein>
<evidence type="ECO:0000313" key="7">
    <source>
        <dbReference type="EMBL" id="NLP84768.1"/>
    </source>
</evidence>
<evidence type="ECO:0000256" key="2">
    <source>
        <dbReference type="ARBA" id="ARBA00022475"/>
    </source>
</evidence>
<evidence type="ECO:0000313" key="8">
    <source>
        <dbReference type="Proteomes" id="UP001429745"/>
    </source>
</evidence>
<keyword evidence="5 6" id="KW-0472">Membrane</keyword>
<feature type="transmembrane region" description="Helical" evidence="6">
    <location>
        <begin position="76"/>
        <end position="94"/>
    </location>
</feature>
<feature type="transmembrane region" description="Helical" evidence="6">
    <location>
        <begin position="278"/>
        <end position="299"/>
    </location>
</feature>
<dbReference type="CDD" id="cd06579">
    <property type="entry name" value="TM_PBP1_transp_AraH_like"/>
    <property type="match status" value="1"/>
</dbReference>
<keyword evidence="2" id="KW-1003">Cell membrane</keyword>
<feature type="transmembrane region" description="Helical" evidence="6">
    <location>
        <begin position="25"/>
        <end position="43"/>
    </location>
</feature>
<keyword evidence="3 6" id="KW-0812">Transmembrane</keyword>
<feature type="transmembrane region" description="Helical" evidence="6">
    <location>
        <begin position="223"/>
        <end position="245"/>
    </location>
</feature>
<feature type="transmembrane region" description="Helical" evidence="6">
    <location>
        <begin position="171"/>
        <end position="191"/>
    </location>
</feature>
<keyword evidence="8" id="KW-1185">Reference proteome</keyword>
<evidence type="ECO:0000256" key="3">
    <source>
        <dbReference type="ARBA" id="ARBA00022692"/>
    </source>
</evidence>
<keyword evidence="4 6" id="KW-1133">Transmembrane helix</keyword>
<comment type="subcellular location">
    <subcellularLocation>
        <location evidence="1">Cell membrane</location>
        <topology evidence="1">Multi-pass membrane protein</topology>
    </subcellularLocation>
</comment>
<comment type="caution">
    <text evidence="7">The sequence shown here is derived from an EMBL/GenBank/DDBJ whole genome shotgun (WGS) entry which is preliminary data.</text>
</comment>
<feature type="transmembrane region" description="Helical" evidence="6">
    <location>
        <begin position="100"/>
        <end position="120"/>
    </location>
</feature>
<name>A0ABX1KEP1_9MICO</name>